<accession>A0A383CQW5</accession>
<sequence length="208" mass="22887">CEVSNCYDIGVTQITALELSGDNVVDDDIAHLLVTMHNDGPVCSTYPGLMITADVPGTSFPTEENESSVNWWYAMFADDTYFSDMVFTISPFVPPDTEITLTARSVIMGCLNEGCSEDPYCHDCPLTDPMSITITVGDFFPSQLGDSNFDGTMNILDIVLVVSLILNNTTYPPYNEENAIEIYLSNINQDNNIDVLDVVMLVDIILNP</sequence>
<evidence type="ECO:0000313" key="1">
    <source>
        <dbReference type="EMBL" id="SVE34215.1"/>
    </source>
</evidence>
<proteinExistence type="predicted"/>
<feature type="non-terminal residue" evidence="1">
    <location>
        <position position="1"/>
    </location>
</feature>
<dbReference type="Gene3D" id="1.10.1330.10">
    <property type="entry name" value="Dockerin domain"/>
    <property type="match status" value="1"/>
</dbReference>
<dbReference type="AlphaFoldDB" id="A0A383CQW5"/>
<name>A0A383CQW5_9ZZZZ</name>
<organism evidence="1">
    <name type="scientific">marine metagenome</name>
    <dbReference type="NCBI Taxonomy" id="408172"/>
    <lineage>
        <taxon>unclassified sequences</taxon>
        <taxon>metagenomes</taxon>
        <taxon>ecological metagenomes</taxon>
    </lineage>
</organism>
<dbReference type="SUPFAM" id="SSF63446">
    <property type="entry name" value="Type I dockerin domain"/>
    <property type="match status" value="1"/>
</dbReference>
<gene>
    <name evidence="1" type="ORF">METZ01_LOCUS487069</name>
</gene>
<protein>
    <recommendedName>
        <fullName evidence="2">Dockerin domain-containing protein</fullName>
    </recommendedName>
</protein>
<dbReference type="CDD" id="cd14256">
    <property type="entry name" value="Dockerin_I"/>
    <property type="match status" value="1"/>
</dbReference>
<evidence type="ECO:0008006" key="2">
    <source>
        <dbReference type="Google" id="ProtNLM"/>
    </source>
</evidence>
<dbReference type="EMBL" id="UINC01210652">
    <property type="protein sequence ID" value="SVE34215.1"/>
    <property type="molecule type" value="Genomic_DNA"/>
</dbReference>
<dbReference type="InterPro" id="IPR036439">
    <property type="entry name" value="Dockerin_dom_sf"/>
</dbReference>
<dbReference type="GO" id="GO:0000272">
    <property type="term" value="P:polysaccharide catabolic process"/>
    <property type="evidence" value="ECO:0007669"/>
    <property type="project" value="InterPro"/>
</dbReference>
<reference evidence="1" key="1">
    <citation type="submission" date="2018-05" db="EMBL/GenBank/DDBJ databases">
        <authorList>
            <person name="Lanie J.A."/>
            <person name="Ng W.-L."/>
            <person name="Kazmierczak K.M."/>
            <person name="Andrzejewski T.M."/>
            <person name="Davidsen T.M."/>
            <person name="Wayne K.J."/>
            <person name="Tettelin H."/>
            <person name="Glass J.I."/>
            <person name="Rusch D."/>
            <person name="Podicherti R."/>
            <person name="Tsui H.-C.T."/>
            <person name="Winkler M.E."/>
        </authorList>
    </citation>
    <scope>NUCLEOTIDE SEQUENCE</scope>
</reference>